<organism evidence="2 3">
    <name type="scientific">Lupinus angustifolius</name>
    <name type="common">Narrow-leaved blue lupine</name>
    <dbReference type="NCBI Taxonomy" id="3871"/>
    <lineage>
        <taxon>Eukaryota</taxon>
        <taxon>Viridiplantae</taxon>
        <taxon>Streptophyta</taxon>
        <taxon>Embryophyta</taxon>
        <taxon>Tracheophyta</taxon>
        <taxon>Spermatophyta</taxon>
        <taxon>Magnoliopsida</taxon>
        <taxon>eudicotyledons</taxon>
        <taxon>Gunneridae</taxon>
        <taxon>Pentapetalae</taxon>
        <taxon>rosids</taxon>
        <taxon>fabids</taxon>
        <taxon>Fabales</taxon>
        <taxon>Fabaceae</taxon>
        <taxon>Papilionoideae</taxon>
        <taxon>50 kb inversion clade</taxon>
        <taxon>genistoids sensu lato</taxon>
        <taxon>core genistoids</taxon>
        <taxon>Genisteae</taxon>
        <taxon>Lupinus</taxon>
    </lineage>
</organism>
<evidence type="ECO:0000259" key="1">
    <source>
        <dbReference type="PROSITE" id="PS50013"/>
    </source>
</evidence>
<proteinExistence type="predicted"/>
<dbReference type="Pfam" id="PF24626">
    <property type="entry name" value="SH3_Tf2-1"/>
    <property type="match status" value="1"/>
</dbReference>
<sequence>MKAQADKHRREVEFEIGDWVFLKLQPYRMRTLASRPSAKLAAKFYGPYRIVERIGSVAYRLALPEHTRIHPVFHVSLLKKALKPTQQSQPIPSMLSEEWELKVQPATILHHRVGQNGDVEVLVQWEGLPECENSWESVAQMQEVFPQFALEDKLSLLEGGIDRIRGRPPITRVYHRRPRGSHVAG</sequence>
<dbReference type="SUPFAM" id="SSF54160">
    <property type="entry name" value="Chromo domain-like"/>
    <property type="match status" value="1"/>
</dbReference>
<dbReference type="Gramene" id="OIV89427">
    <property type="protein sequence ID" value="OIV89427"/>
    <property type="gene ID" value="TanjilG_21902"/>
</dbReference>
<protein>
    <recommendedName>
        <fullName evidence="1">Chromo domain-containing protein</fullName>
    </recommendedName>
</protein>
<dbReference type="PROSITE" id="PS50013">
    <property type="entry name" value="CHROMO_2"/>
    <property type="match status" value="1"/>
</dbReference>
<dbReference type="InterPro" id="IPR016197">
    <property type="entry name" value="Chromo-like_dom_sf"/>
</dbReference>
<reference evidence="2 3" key="1">
    <citation type="journal article" date="2017" name="Plant Biotechnol. J.">
        <title>A comprehensive draft genome sequence for lupin (Lupinus angustifolius), an emerging health food: insights into plant-microbe interactions and legume evolution.</title>
        <authorList>
            <person name="Hane J.K."/>
            <person name="Ming Y."/>
            <person name="Kamphuis L.G."/>
            <person name="Nelson M.N."/>
            <person name="Garg G."/>
            <person name="Atkins C.A."/>
            <person name="Bayer P.E."/>
            <person name="Bravo A."/>
            <person name="Bringans S."/>
            <person name="Cannon S."/>
            <person name="Edwards D."/>
            <person name="Foley R."/>
            <person name="Gao L.L."/>
            <person name="Harrison M.J."/>
            <person name="Huang W."/>
            <person name="Hurgobin B."/>
            <person name="Li S."/>
            <person name="Liu C.W."/>
            <person name="McGrath A."/>
            <person name="Morahan G."/>
            <person name="Murray J."/>
            <person name="Weller J."/>
            <person name="Jian J."/>
            <person name="Singh K.B."/>
        </authorList>
    </citation>
    <scope>NUCLEOTIDE SEQUENCE [LARGE SCALE GENOMIC DNA]</scope>
    <source>
        <strain evidence="3">cv. Tanjil</strain>
        <tissue evidence="2">Whole plant</tissue>
    </source>
</reference>
<dbReference type="EMBL" id="KV862298">
    <property type="protein sequence ID" value="OIV89427.1"/>
    <property type="molecule type" value="Genomic_DNA"/>
</dbReference>
<dbReference type="InterPro" id="IPR023780">
    <property type="entry name" value="Chromo_domain"/>
</dbReference>
<dbReference type="Gene3D" id="2.40.50.40">
    <property type="match status" value="1"/>
</dbReference>
<keyword evidence="3" id="KW-1185">Reference proteome</keyword>
<feature type="domain" description="Chromo" evidence="1">
    <location>
        <begin position="103"/>
        <end position="147"/>
    </location>
</feature>
<dbReference type="InterPro" id="IPR056924">
    <property type="entry name" value="SH3_Tf2-1"/>
</dbReference>
<dbReference type="InterPro" id="IPR000953">
    <property type="entry name" value="Chromo/chromo_shadow_dom"/>
</dbReference>
<dbReference type="Proteomes" id="UP000188354">
    <property type="component" value="Unassembled WGS sequence"/>
</dbReference>
<dbReference type="PANTHER" id="PTHR46148">
    <property type="entry name" value="CHROMO DOMAIN-CONTAINING PROTEIN"/>
    <property type="match status" value="1"/>
</dbReference>
<name>A0A1J7FN67_LUPAN</name>
<dbReference type="AlphaFoldDB" id="A0A1J7FN67"/>
<dbReference type="STRING" id="3871.A0A1J7FN67"/>
<evidence type="ECO:0000313" key="3">
    <source>
        <dbReference type="Proteomes" id="UP000188354"/>
    </source>
</evidence>
<dbReference type="OMA" id="EDISADW"/>
<dbReference type="Pfam" id="PF00385">
    <property type="entry name" value="Chromo"/>
    <property type="match status" value="1"/>
</dbReference>
<dbReference type="PANTHER" id="PTHR46148:SF52">
    <property type="entry name" value="OS04G0603800 PROTEIN"/>
    <property type="match status" value="1"/>
</dbReference>
<accession>A0A1J7FN67</accession>
<evidence type="ECO:0000313" key="2">
    <source>
        <dbReference type="EMBL" id="OIV89427.1"/>
    </source>
</evidence>
<gene>
    <name evidence="2" type="ORF">TanjilG_21902</name>
</gene>